<organism evidence="2 3">
    <name type="scientific">Paenibacillus bovis</name>
    <dbReference type="NCBI Taxonomy" id="1616788"/>
    <lineage>
        <taxon>Bacteria</taxon>
        <taxon>Bacillati</taxon>
        <taxon>Bacillota</taxon>
        <taxon>Bacilli</taxon>
        <taxon>Bacillales</taxon>
        <taxon>Paenibacillaceae</taxon>
        <taxon>Paenibacillus</taxon>
    </lineage>
</organism>
<evidence type="ECO:0000313" key="3">
    <source>
        <dbReference type="Proteomes" id="UP000078148"/>
    </source>
</evidence>
<dbReference type="PANTHER" id="PTHR43190">
    <property type="entry name" value="N-ACETYL-D-GLUCOSAMINE KINASE"/>
    <property type="match status" value="1"/>
</dbReference>
<evidence type="ECO:0000259" key="1">
    <source>
        <dbReference type="Pfam" id="PF01869"/>
    </source>
</evidence>
<name>A0A172ZDN3_9BACL</name>
<sequence>MNYYLGIDAGGTKTLAYVTDESGRLLGRGLAGNGNHQIAGQLAADHIGQAADAALRQAGIRREQLTFSCFGLAGADRQADYDILHPMILGLGFVNYEIVCDTIIGLRAGTNRPYGISVICGTGTNSAGVSPDGEIFQCGGFDYMYGDFGGGGMLCTEVFRTVIRAWDGREQPTLLTGLLLEKLGYPDVSTMFHDYLDHQQQVPLQVAELLFTAAAEGDRAALDILARQGQEIGRSVTAIVHRLGMQQETFDVVMAGSLLTRGDRGWISFWIEAAMQECAPYASLVRLDMEPVVGAVLRAMEKTDITVYESVYNQLREHGNLHPLSAELIEP</sequence>
<dbReference type="KEGG" id="pbv:AR543_03890"/>
<dbReference type="PANTHER" id="PTHR43190:SF3">
    <property type="entry name" value="N-ACETYL-D-GLUCOSAMINE KINASE"/>
    <property type="match status" value="1"/>
</dbReference>
<dbReference type="STRING" id="1616788.AR543_03890"/>
<gene>
    <name evidence="2" type="ORF">AR543_03890</name>
</gene>
<dbReference type="AlphaFoldDB" id="A0A172ZDN3"/>
<keyword evidence="3" id="KW-1185">Reference proteome</keyword>
<proteinExistence type="predicted"/>
<dbReference type="InterPro" id="IPR043129">
    <property type="entry name" value="ATPase_NBD"/>
</dbReference>
<dbReference type="InterPro" id="IPR052519">
    <property type="entry name" value="Euk-type_GlcNAc_Kinase"/>
</dbReference>
<protein>
    <submittedName>
        <fullName evidence="2">ATPase</fullName>
    </submittedName>
</protein>
<dbReference type="EMBL" id="CP013023">
    <property type="protein sequence ID" value="ANF95250.1"/>
    <property type="molecule type" value="Genomic_DNA"/>
</dbReference>
<dbReference type="SUPFAM" id="SSF53067">
    <property type="entry name" value="Actin-like ATPase domain"/>
    <property type="match status" value="2"/>
</dbReference>
<dbReference type="Proteomes" id="UP000078148">
    <property type="component" value="Chromosome"/>
</dbReference>
<reference evidence="3" key="1">
    <citation type="submission" date="2015-10" db="EMBL/GenBank/DDBJ databases">
        <title>Genome of Paenibacillus bovis sp. nov.</title>
        <authorList>
            <person name="Wu Z."/>
            <person name="Gao C."/>
            <person name="Liu Z."/>
            <person name="Zheng H."/>
        </authorList>
    </citation>
    <scope>NUCLEOTIDE SEQUENCE [LARGE SCALE GENOMIC DNA]</scope>
    <source>
        <strain evidence="3">BD3526</strain>
    </source>
</reference>
<dbReference type="OrthoDB" id="9772633at2"/>
<feature type="domain" description="ATPase BadF/BadG/BcrA/BcrD type" evidence="1">
    <location>
        <begin position="5"/>
        <end position="299"/>
    </location>
</feature>
<dbReference type="Pfam" id="PF01869">
    <property type="entry name" value="BcrAD_BadFG"/>
    <property type="match status" value="1"/>
</dbReference>
<dbReference type="InterPro" id="IPR002731">
    <property type="entry name" value="ATPase_BadF"/>
</dbReference>
<dbReference type="RefSeq" id="WP_060532004.1">
    <property type="nucleotide sequence ID" value="NZ_CP013023.1"/>
</dbReference>
<evidence type="ECO:0000313" key="2">
    <source>
        <dbReference type="EMBL" id="ANF95250.1"/>
    </source>
</evidence>
<dbReference type="CDD" id="cd24007">
    <property type="entry name" value="ASKHA_NBD_eukNAGK-like"/>
    <property type="match status" value="1"/>
</dbReference>
<reference evidence="2 3" key="2">
    <citation type="journal article" date="2016" name="Int. J. Syst. Evol. Microbiol.">
        <title>Paenibacillus bovis sp. nov., isolated from raw yak (Bos grunniens) milk.</title>
        <authorList>
            <person name="Gao C."/>
            <person name="Han J."/>
            <person name="Liu Z."/>
            <person name="Xu X."/>
            <person name="Hang F."/>
            <person name="Wu Z."/>
        </authorList>
    </citation>
    <scope>NUCLEOTIDE SEQUENCE [LARGE SCALE GENOMIC DNA]</scope>
    <source>
        <strain evidence="2 3">BD3526</strain>
    </source>
</reference>
<accession>A0A172ZDN3</accession>
<dbReference type="Gene3D" id="3.30.420.40">
    <property type="match status" value="2"/>
</dbReference>